<dbReference type="Pfam" id="PF13160">
    <property type="entry name" value="DUF3995"/>
    <property type="match status" value="1"/>
</dbReference>
<keyword evidence="1" id="KW-0812">Transmembrane</keyword>
<accession>A0A7W9UPW1</accession>
<evidence type="ECO:0000313" key="2">
    <source>
        <dbReference type="EMBL" id="MBB5926296.1"/>
    </source>
</evidence>
<evidence type="ECO:0000256" key="1">
    <source>
        <dbReference type="SAM" id="Phobius"/>
    </source>
</evidence>
<keyword evidence="3" id="KW-1185">Reference proteome</keyword>
<dbReference type="EMBL" id="JACHJK010000003">
    <property type="protein sequence ID" value="MBB5926296.1"/>
    <property type="molecule type" value="Genomic_DNA"/>
</dbReference>
<feature type="transmembrane region" description="Helical" evidence="1">
    <location>
        <begin position="115"/>
        <end position="134"/>
    </location>
</feature>
<name>A0A7W9UPW1_9ACTN</name>
<protein>
    <recommendedName>
        <fullName evidence="4">DUF3995 domain-containing protein</fullName>
    </recommendedName>
</protein>
<proteinExistence type="predicted"/>
<dbReference type="InterPro" id="IPR025058">
    <property type="entry name" value="DUF3995"/>
</dbReference>
<sequence>MASAGLLAAGALHAVWVFSPWPLDSRAEYAAAVVGVEESQLPSRPLTLAVAGLLGVASWLVVTGARPANRLAASRLVRGGLWTICGVLSMRGLGDLVVSGFALGEAPAEFRHWDLLLYSPLCIVLGGLTGYVTARTWSRRISPRSQA</sequence>
<comment type="caution">
    <text evidence="2">The sequence shown here is derived from an EMBL/GenBank/DDBJ whole genome shotgun (WGS) entry which is preliminary data.</text>
</comment>
<evidence type="ECO:0000313" key="3">
    <source>
        <dbReference type="Proteomes" id="UP000585836"/>
    </source>
</evidence>
<feature type="transmembrane region" description="Helical" evidence="1">
    <location>
        <begin position="46"/>
        <end position="68"/>
    </location>
</feature>
<keyword evidence="1" id="KW-1133">Transmembrane helix</keyword>
<keyword evidence="1" id="KW-0472">Membrane</keyword>
<dbReference type="RefSeq" id="WP_184962984.1">
    <property type="nucleotide sequence ID" value="NZ_BAAAWF010000079.1"/>
</dbReference>
<reference evidence="2 3" key="1">
    <citation type="submission" date="2020-08" db="EMBL/GenBank/DDBJ databases">
        <title>Genomic Encyclopedia of Type Strains, Phase III (KMG-III): the genomes of soil and plant-associated and newly described type strains.</title>
        <authorList>
            <person name="Whitman W."/>
        </authorList>
    </citation>
    <scope>NUCLEOTIDE SEQUENCE [LARGE SCALE GENOMIC DNA]</scope>
    <source>
        <strain evidence="2 3">CECT 3313</strain>
    </source>
</reference>
<gene>
    <name evidence="2" type="ORF">FHS34_001752</name>
</gene>
<dbReference type="Proteomes" id="UP000585836">
    <property type="component" value="Unassembled WGS sequence"/>
</dbReference>
<feature type="transmembrane region" description="Helical" evidence="1">
    <location>
        <begin position="80"/>
        <end position="103"/>
    </location>
</feature>
<organism evidence="2 3">
    <name type="scientific">Streptomyces echinatus</name>
    <dbReference type="NCBI Taxonomy" id="67293"/>
    <lineage>
        <taxon>Bacteria</taxon>
        <taxon>Bacillati</taxon>
        <taxon>Actinomycetota</taxon>
        <taxon>Actinomycetes</taxon>
        <taxon>Kitasatosporales</taxon>
        <taxon>Streptomycetaceae</taxon>
        <taxon>Streptomyces</taxon>
    </lineage>
</organism>
<evidence type="ECO:0008006" key="4">
    <source>
        <dbReference type="Google" id="ProtNLM"/>
    </source>
</evidence>
<dbReference type="AlphaFoldDB" id="A0A7W9UPW1"/>